<dbReference type="EMBL" id="JAGFNK010000027">
    <property type="protein sequence ID" value="KAI9511083.1"/>
    <property type="molecule type" value="Genomic_DNA"/>
</dbReference>
<proteinExistence type="predicted"/>
<comment type="caution">
    <text evidence="1">The sequence shown here is derived from an EMBL/GenBank/DDBJ whole genome shotgun (WGS) entry which is preliminary data.</text>
</comment>
<accession>A0ACC0UH84</accession>
<protein>
    <submittedName>
        <fullName evidence="1">Uncharacterized protein</fullName>
    </submittedName>
</protein>
<feature type="non-terminal residue" evidence="1">
    <location>
        <position position="308"/>
    </location>
</feature>
<evidence type="ECO:0000313" key="1">
    <source>
        <dbReference type="EMBL" id="KAI9511083.1"/>
    </source>
</evidence>
<reference evidence="1" key="1">
    <citation type="submission" date="2021-03" db="EMBL/GenBank/DDBJ databases">
        <title>Evolutionary priming and transition to the ectomycorrhizal habit in an iconic lineage of mushroom-forming fungi: is preadaptation a requirement?</title>
        <authorList>
            <consortium name="DOE Joint Genome Institute"/>
            <person name="Looney B.P."/>
            <person name="Miyauchi S."/>
            <person name="Morin E."/>
            <person name="Drula E."/>
            <person name="Courty P.E."/>
            <person name="Chicoki N."/>
            <person name="Fauchery L."/>
            <person name="Kohler A."/>
            <person name="Kuo A."/>
            <person name="LaButti K."/>
            <person name="Pangilinan J."/>
            <person name="Lipzen A."/>
            <person name="Riley R."/>
            <person name="Andreopoulos W."/>
            <person name="He G."/>
            <person name="Johnson J."/>
            <person name="Barry K.W."/>
            <person name="Grigoriev I.V."/>
            <person name="Nagy L."/>
            <person name="Hibbett D."/>
            <person name="Henrissat B."/>
            <person name="Matheny P.B."/>
            <person name="Labbe J."/>
            <person name="Martin A.F."/>
        </authorList>
    </citation>
    <scope>NUCLEOTIDE SEQUENCE</scope>
    <source>
        <strain evidence="1">BPL698</strain>
    </source>
</reference>
<dbReference type="Proteomes" id="UP001207468">
    <property type="component" value="Unassembled WGS sequence"/>
</dbReference>
<gene>
    <name evidence="1" type="ORF">F5148DRAFT_970775</name>
</gene>
<sequence>EYSPVDKAETDCLRVADIQGKGKGCLAARSVPRGEPVGRERALLLMPRTCVSPQHFITAATNTMPLNQRRAFFGLCNCRSADTSDALGIISTNSFLIPGMPGHNVLYSAVFETFSRINHSCGPNAMFRWDHATFAGEIRALRPISAGEEVTVSYFHDIMGPAAVALERQRFLLECYNFECACSVCGRPSKTRSHSDNDRSFIFKSVTDIGIYYREMADDLMGNEEGDHARLINYLQRVKKVLDREMIFHPIYRVYLARALVIAHCAQGEAKAASKWAQRAAQHTRAVAGSDGGWDAIAKEPEKCEWWG</sequence>
<evidence type="ECO:0000313" key="2">
    <source>
        <dbReference type="Proteomes" id="UP001207468"/>
    </source>
</evidence>
<name>A0ACC0UH84_9AGAM</name>
<feature type="non-terminal residue" evidence="1">
    <location>
        <position position="1"/>
    </location>
</feature>
<keyword evidence="2" id="KW-1185">Reference proteome</keyword>
<organism evidence="1 2">
    <name type="scientific">Russula earlei</name>
    <dbReference type="NCBI Taxonomy" id="71964"/>
    <lineage>
        <taxon>Eukaryota</taxon>
        <taxon>Fungi</taxon>
        <taxon>Dikarya</taxon>
        <taxon>Basidiomycota</taxon>
        <taxon>Agaricomycotina</taxon>
        <taxon>Agaricomycetes</taxon>
        <taxon>Russulales</taxon>
        <taxon>Russulaceae</taxon>
        <taxon>Russula</taxon>
    </lineage>
</organism>